<keyword evidence="1" id="KW-0946">Virion</keyword>
<dbReference type="GO" id="GO:0019028">
    <property type="term" value="C:viral capsid"/>
    <property type="evidence" value="ECO:0007669"/>
    <property type="project" value="UniProtKB-KW"/>
</dbReference>
<accession>A0A976SHR7</accession>
<organism evidence="1">
    <name type="scientific">Trichoderma harzianum partitivirus 2</name>
    <dbReference type="NCBI Taxonomy" id="2972691"/>
    <lineage>
        <taxon>Viruses</taxon>
        <taxon>Riboviria</taxon>
        <taxon>Orthornavirae</taxon>
        <taxon>Pisuviricota</taxon>
        <taxon>Duplopiviricetes</taxon>
        <taxon>Durnavirales</taxon>
        <taxon>Partitiviridae</taxon>
    </lineage>
</organism>
<protein>
    <submittedName>
        <fullName evidence="1">Coat protein</fullName>
    </submittedName>
</protein>
<reference evidence="1" key="2">
    <citation type="journal article" date="2022" name="Viruses">
        <title>The Newly Identified Trichoderma harzianum Partitivirus (ThPV2) Does Not Diminish Spore Production and Biocontrol Activity of Its Host.</title>
        <authorList>
            <person name="Wang R."/>
            <person name="Liu C."/>
            <person name="Jiang X."/>
            <person name="Tan Z."/>
            <person name="Li H."/>
            <person name="Xu S."/>
            <person name="Zhang S."/>
            <person name="Shang Q."/>
            <person name="Deising H.B."/>
            <person name="Behrens S.E."/>
            <person name="Wu B."/>
        </authorList>
    </citation>
    <scope>NUCLEOTIDE SEQUENCE</scope>
    <source>
        <strain evidence="1">T673</strain>
    </source>
</reference>
<name>A0A976SHR7_9VIRU</name>
<proteinExistence type="predicted"/>
<sequence>MKEIAFQPGKFQPVVEIVQKDSGVPAPADTDFSGLEEVTAATLEVAVASTRGSGSYYPDPVSRLQLAAIIGNVLAARNIVEQLLHIGIHTRMSTPLRAARVSTLEPIVRAYNYFGHFELEGKLYVTRDMVADLIRRLFILRNFATEEAAIGEKTKPRLSETKFAHIQFDFYHLSSEGEIAYGKNKPLKDYILDLVAYIHDADFISVAEKIVWLRYVLDISTEASLQNFLRSAKSVEGFTPPDRGIESEPSAEHKAAMKDLFGEEYSSAGSSIPVSKFTGPITNAYSVLRRKSTELSYVMKTIDFPKYEGGSAAQLAAYIDDVLTSSVPLSLADSTAAVAFTTSFGASRLYKSAPGHERDELLRELITTSLISPRN</sequence>
<gene>
    <name evidence="1" type="primary">CP</name>
</gene>
<evidence type="ECO:0000313" key="1">
    <source>
        <dbReference type="EMBL" id="UVB68790.1"/>
    </source>
</evidence>
<keyword evidence="1" id="KW-0167">Capsid protein</keyword>
<reference evidence="1" key="1">
    <citation type="submission" date="2021-10" db="EMBL/GenBank/DDBJ databases">
        <authorList>
            <person name="Wang R."/>
            <person name="Wu B."/>
            <person name="Jiang X."/>
        </authorList>
    </citation>
    <scope>NUCLEOTIDE SEQUENCE</scope>
    <source>
        <strain evidence="1">T673</strain>
    </source>
</reference>
<dbReference type="EMBL" id="OL457023">
    <property type="protein sequence ID" value="UVB68790.1"/>
    <property type="molecule type" value="Genomic_RNA"/>
</dbReference>